<dbReference type="EMBL" id="KB201701">
    <property type="protein sequence ID" value="ESO95111.1"/>
    <property type="molecule type" value="Genomic_DNA"/>
</dbReference>
<feature type="domain" description="EDRF1 N-terminal" evidence="3">
    <location>
        <begin position="13"/>
        <end position="210"/>
    </location>
</feature>
<dbReference type="OMA" id="AFLYCNM"/>
<feature type="compositionally biased region" description="Acidic residues" evidence="1">
    <location>
        <begin position="463"/>
        <end position="481"/>
    </location>
</feature>
<dbReference type="GeneID" id="20248834"/>
<dbReference type="InterPro" id="IPR011990">
    <property type="entry name" value="TPR-like_helical_dom_sf"/>
</dbReference>
<evidence type="ECO:0000259" key="2">
    <source>
        <dbReference type="Pfam" id="PF23723"/>
    </source>
</evidence>
<accession>V4ANC0</accession>
<protein>
    <recommendedName>
        <fullName evidence="6">Erythroid differentiation-related factor 1</fullName>
    </recommendedName>
</protein>
<feature type="region of interest" description="Disordered" evidence="1">
    <location>
        <begin position="188"/>
        <end position="208"/>
    </location>
</feature>
<evidence type="ECO:0000256" key="1">
    <source>
        <dbReference type="SAM" id="MobiDB-lite"/>
    </source>
</evidence>
<feature type="region of interest" description="Disordered" evidence="1">
    <location>
        <begin position="461"/>
        <end position="488"/>
    </location>
</feature>
<feature type="domain" description="EDRF1 TPR repeats region" evidence="2">
    <location>
        <begin position="746"/>
        <end position="1111"/>
    </location>
</feature>
<name>V4ANC0_LOTGI</name>
<evidence type="ECO:0008006" key="6">
    <source>
        <dbReference type="Google" id="ProtNLM"/>
    </source>
</evidence>
<dbReference type="KEGG" id="lgi:LOTGIDRAFT_232201"/>
<dbReference type="PANTHER" id="PTHR15000:SF1">
    <property type="entry name" value="ERYTHROID DIFFERENTIATION-RELATED FACTOR 1"/>
    <property type="match status" value="1"/>
</dbReference>
<feature type="compositionally biased region" description="Acidic residues" evidence="1">
    <location>
        <begin position="194"/>
        <end position="208"/>
    </location>
</feature>
<dbReference type="Pfam" id="PF23723">
    <property type="entry name" value="TPR_EDRF1"/>
    <property type="match status" value="1"/>
</dbReference>
<dbReference type="GO" id="GO:0045893">
    <property type="term" value="P:positive regulation of DNA-templated transcription"/>
    <property type="evidence" value="ECO:0007669"/>
    <property type="project" value="TreeGrafter"/>
</dbReference>
<evidence type="ECO:0000313" key="5">
    <source>
        <dbReference type="Proteomes" id="UP000030746"/>
    </source>
</evidence>
<dbReference type="HOGENOM" id="CLU_008729_0_0_1"/>
<evidence type="ECO:0000259" key="3">
    <source>
        <dbReference type="Pfam" id="PF23788"/>
    </source>
</evidence>
<proteinExistence type="predicted"/>
<dbReference type="Pfam" id="PF23788">
    <property type="entry name" value="EDRF1_N"/>
    <property type="match status" value="2"/>
</dbReference>
<gene>
    <name evidence="4" type="ORF">LOTGIDRAFT_232201</name>
</gene>
<dbReference type="Gene3D" id="1.25.40.10">
    <property type="entry name" value="Tetratricopeptide repeat domain"/>
    <property type="match status" value="1"/>
</dbReference>
<evidence type="ECO:0000313" key="4">
    <source>
        <dbReference type="EMBL" id="ESO95111.1"/>
    </source>
</evidence>
<reference evidence="4 5" key="1">
    <citation type="journal article" date="2013" name="Nature">
        <title>Insights into bilaterian evolution from three spiralian genomes.</title>
        <authorList>
            <person name="Simakov O."/>
            <person name="Marletaz F."/>
            <person name="Cho S.J."/>
            <person name="Edsinger-Gonzales E."/>
            <person name="Havlak P."/>
            <person name="Hellsten U."/>
            <person name="Kuo D.H."/>
            <person name="Larsson T."/>
            <person name="Lv J."/>
            <person name="Arendt D."/>
            <person name="Savage R."/>
            <person name="Osoegawa K."/>
            <person name="de Jong P."/>
            <person name="Grimwood J."/>
            <person name="Chapman J.A."/>
            <person name="Shapiro H."/>
            <person name="Aerts A."/>
            <person name="Otillar R.P."/>
            <person name="Terry A.Y."/>
            <person name="Boore J.L."/>
            <person name="Grigoriev I.V."/>
            <person name="Lindberg D.R."/>
            <person name="Seaver E.C."/>
            <person name="Weisblat D.A."/>
            <person name="Putnam N.H."/>
            <person name="Rokhsar D.S."/>
        </authorList>
    </citation>
    <scope>NUCLEOTIDE SEQUENCE [LARGE SCALE GENOMIC DNA]</scope>
</reference>
<feature type="domain" description="EDRF1 N-terminal" evidence="3">
    <location>
        <begin position="240"/>
        <end position="484"/>
    </location>
</feature>
<dbReference type="InterPro" id="IPR056583">
    <property type="entry name" value="EDRF1_TPR"/>
</dbReference>
<dbReference type="AlphaFoldDB" id="V4ANC0"/>
<dbReference type="Proteomes" id="UP000030746">
    <property type="component" value="Unassembled WGS sequence"/>
</dbReference>
<dbReference type="CTD" id="20248834"/>
<dbReference type="STRING" id="225164.V4ANC0"/>
<dbReference type="RefSeq" id="XP_009054301.1">
    <property type="nucleotide sequence ID" value="XM_009056053.1"/>
</dbReference>
<dbReference type="InterPro" id="IPR056582">
    <property type="entry name" value="EDRF1_N"/>
</dbReference>
<sequence length="1122" mass="129942">MKDISNMNSKSSDVKSTAVVKYQSLPLLAPFSILRNNTNLNIPPSNWLRSNSKPEQYVRDISWHTEHSDFSSFKMANNFIKDLTDDVDVVSDAGNIKTLLKMPFSSSSHVSMMVHRIGQTLLLDDFDIHKHLLRQEKEDWKWLRSFYEQMIAKNTEGKFKNVPRKSKSRNTLQNRNMFSKFLYHSLQSSKGDDNNDDNNDDDDDDDDDELETCVIQCHNDSESKTDTDQIIPLDPLPQTFEPGFPREVLWTFENIRMLIGADLPIFGGETHPCISLRLRNSDEPINVLTGLDYWLDNLMCNVPEVAMCFHLDGFVQKYELLKTEDIPNYKDCEFDPKLVMDIARNILSFLKSNATLEGHTYWLYKDSNDDVVKLYDLTTLCEGEEVKSNPFTVPVGILLYRVARNLCNQSGRKKTATIRRLLENSLLLLDEDKHSQVCTSAYYLLSDLYVPDSSIKDIWESNSSDESDDSCDQDEEINEEQDNSKDEVSVDVKTLYKVQTHYDKGWHVVRSHPIAGTVEERCQDAFRYIRKGLECLSRDLNVMKTRGKDFSIVEEQAYCDPNVAIPLSYEPLRKPSSTDNLQLTTIDNKQPEVYSWHGLSKCLLLRKAAMTFYSTCKEYLSIQKFGHALRQIRFAIVCFEEMKILIPKKGEENNNLLILILEMAGDIRLIMARNTKLLDEQEKYFTDIREEEAAIVDNTIRTSRTPEYEWVYKWSNNTECNLDVSVRCYEQALSLKQVDSTHETNLRKRLGNSLNELGVWYMNFAQNTLQTQGADKVDIERLKMIWKKSEDCFIRGKDVFQLTNDKTNVTLLLSNIGRLKRLGAQTYTQLTLLSDRPEFTDIERQYYSKAIECYQAALSIIKNDKQYNDISDSILWDLSTTYYNMAMLLQDYAPLSTYEKDEIEKDVIDYMNKSLNFCTHDMSKTYQHMCQYRSAMINQRLASLYQNTLRSMLSDQKKRYIKQLSESHYNKAITLFKQLKCPFELLRSILEKLALMEMCQTVQATSKGRIKSLCHVITGLLDCQGVLDDLIVQQSDSNSKHTDDLHDLLDIIKSKLQYHLLHIVKNYTSMTKGKHEAVIKEVKCLYAKSLQGPDNLVEVLKWLSTLLQDCRKVLSLIHQDLS</sequence>
<dbReference type="OrthoDB" id="419432at2759"/>
<organism evidence="4 5">
    <name type="scientific">Lottia gigantea</name>
    <name type="common">Giant owl limpet</name>
    <dbReference type="NCBI Taxonomy" id="225164"/>
    <lineage>
        <taxon>Eukaryota</taxon>
        <taxon>Metazoa</taxon>
        <taxon>Spiralia</taxon>
        <taxon>Lophotrochozoa</taxon>
        <taxon>Mollusca</taxon>
        <taxon>Gastropoda</taxon>
        <taxon>Patellogastropoda</taxon>
        <taxon>Lottioidea</taxon>
        <taxon>Lottiidae</taxon>
        <taxon>Lottia</taxon>
    </lineage>
</organism>
<keyword evidence="5" id="KW-1185">Reference proteome</keyword>
<dbReference type="PANTHER" id="PTHR15000">
    <property type="entry name" value="ERYTHROID DIFFERENTIATION-RELATED FACTOR 1"/>
    <property type="match status" value="1"/>
</dbReference>